<dbReference type="SMART" id="SM00290">
    <property type="entry name" value="ZnF_UBP"/>
    <property type="match status" value="1"/>
</dbReference>
<dbReference type="InterPro" id="IPR001607">
    <property type="entry name" value="Znf_UBP"/>
</dbReference>
<dbReference type="GO" id="GO:0008270">
    <property type="term" value="F:zinc ion binding"/>
    <property type="evidence" value="ECO:0007669"/>
    <property type="project" value="UniProtKB-KW"/>
</dbReference>
<dbReference type="PROSITE" id="PS50089">
    <property type="entry name" value="ZF_RING_2"/>
    <property type="match status" value="1"/>
</dbReference>
<dbReference type="InterPro" id="IPR034932">
    <property type="entry name" value="BRAP2_RRM"/>
</dbReference>
<keyword evidence="1" id="KW-0479">Metal-binding</keyword>
<protein>
    <recommendedName>
        <fullName evidence="11">BRCA1-associated protein</fullName>
    </recommendedName>
</protein>
<feature type="region of interest" description="Disordered" evidence="6">
    <location>
        <begin position="596"/>
        <end position="615"/>
    </location>
</feature>
<dbReference type="GO" id="GO:0005737">
    <property type="term" value="C:cytoplasm"/>
    <property type="evidence" value="ECO:0007669"/>
    <property type="project" value="TreeGrafter"/>
</dbReference>
<dbReference type="CDD" id="cd12718">
    <property type="entry name" value="RRM_BRAP2"/>
    <property type="match status" value="1"/>
</dbReference>
<dbReference type="Pfam" id="PF02148">
    <property type="entry name" value="zf-UBP"/>
    <property type="match status" value="1"/>
</dbReference>
<keyword evidence="5" id="KW-0175">Coiled coil</keyword>
<comment type="caution">
    <text evidence="9">The sequence shown here is derived from an EMBL/GenBank/DDBJ whole genome shotgun (WGS) entry which is preliminary data.</text>
</comment>
<sequence>MHVSLVLLRLEIANDSNFPRFLKNYSAPHFDLRSKERIKSSYASVVAAKPIHKHKNSEQHGERKFDEITLEFFNPKDVNLEDIPQAAVDMDDRINMESTLDKSEDGRNVNSNDLVNKTSATSSKDHAREDSISKEISLKPGIFHNTRPKSHSPTITTPLKFYYGNPSVELTKGILHIYKENHPTSLDDGVTRSEMICILAVPASYTIHDLLNFTAPMSVSIEHMQIIRDKKPNQYMVLMKFSNQGSCDEFYSYFNNRPFNSIEPDICHLVYVAQVEVMKESEGGSQPIPGVTELPNCPVCLERMEESVDGILTVLCNHAFHRSCLQKWGDTSCPVCRYIQTPEETVDNRCMKCSSHESLWICLICGHVGCGRYVGLHAYRHFQETNHTYAMQLGNNQVWDYAGDNYVHRLVQNKSDGKLVEVDEGGNIVQDEKLDTLTLEYTNLLTTQLDSQRLYFEDQMVEATKQYQEQVEELTKRWKTQMEELETKGFAFSEVYKEKQALERKCSNLHNRLTKALTDLQDEKQMNSCLRENQKQWQDRVAALESEVKKVSTVKDAEIKDLQDQLRDVMFYFEAQEKLANNTEISQEELQDGQVFLGASASASQAGKKPRKKQR</sequence>
<dbReference type="Proteomes" id="UP001347796">
    <property type="component" value="Unassembled WGS sequence"/>
</dbReference>
<dbReference type="SUPFAM" id="SSF57850">
    <property type="entry name" value="RING/U-box"/>
    <property type="match status" value="2"/>
</dbReference>
<dbReference type="GO" id="GO:0016567">
    <property type="term" value="P:protein ubiquitination"/>
    <property type="evidence" value="ECO:0007669"/>
    <property type="project" value="TreeGrafter"/>
</dbReference>
<evidence type="ECO:0000256" key="4">
    <source>
        <dbReference type="PROSITE-ProRule" id="PRU00502"/>
    </source>
</evidence>
<keyword evidence="10" id="KW-1185">Reference proteome</keyword>
<feature type="compositionally biased region" description="Polar residues" evidence="6">
    <location>
        <begin position="108"/>
        <end position="122"/>
    </location>
</feature>
<evidence type="ECO:0000313" key="10">
    <source>
        <dbReference type="Proteomes" id="UP001347796"/>
    </source>
</evidence>
<organism evidence="9 10">
    <name type="scientific">Patella caerulea</name>
    <name type="common">Rayed Mediterranean limpet</name>
    <dbReference type="NCBI Taxonomy" id="87958"/>
    <lineage>
        <taxon>Eukaryota</taxon>
        <taxon>Metazoa</taxon>
        <taxon>Spiralia</taxon>
        <taxon>Lophotrochozoa</taxon>
        <taxon>Mollusca</taxon>
        <taxon>Gastropoda</taxon>
        <taxon>Patellogastropoda</taxon>
        <taxon>Patelloidea</taxon>
        <taxon>Patellidae</taxon>
        <taxon>Patella</taxon>
    </lineage>
</organism>
<evidence type="ECO:0000256" key="5">
    <source>
        <dbReference type="SAM" id="Coils"/>
    </source>
</evidence>
<dbReference type="InterPro" id="IPR013083">
    <property type="entry name" value="Znf_RING/FYVE/PHD"/>
</dbReference>
<dbReference type="PROSITE" id="PS50271">
    <property type="entry name" value="ZF_UBP"/>
    <property type="match status" value="1"/>
</dbReference>
<evidence type="ECO:0000256" key="1">
    <source>
        <dbReference type="ARBA" id="ARBA00022723"/>
    </source>
</evidence>
<evidence type="ECO:0000256" key="3">
    <source>
        <dbReference type="ARBA" id="ARBA00022833"/>
    </source>
</evidence>
<evidence type="ECO:0000259" key="8">
    <source>
        <dbReference type="PROSITE" id="PS50271"/>
    </source>
</evidence>
<evidence type="ECO:0000259" key="7">
    <source>
        <dbReference type="PROSITE" id="PS50089"/>
    </source>
</evidence>
<dbReference type="AlphaFoldDB" id="A0AAN8J6N4"/>
<dbReference type="Pfam" id="PF07576">
    <property type="entry name" value="BRAP2"/>
    <property type="match status" value="1"/>
</dbReference>
<feature type="coiled-coil region" evidence="5">
    <location>
        <begin position="457"/>
        <end position="547"/>
    </location>
</feature>
<evidence type="ECO:0000313" key="9">
    <source>
        <dbReference type="EMBL" id="KAK6170364.1"/>
    </source>
</evidence>
<dbReference type="GO" id="GO:0007265">
    <property type="term" value="P:Ras protein signal transduction"/>
    <property type="evidence" value="ECO:0007669"/>
    <property type="project" value="TreeGrafter"/>
</dbReference>
<accession>A0AAN8J6N4</accession>
<keyword evidence="3" id="KW-0862">Zinc</keyword>
<dbReference type="GO" id="GO:0061630">
    <property type="term" value="F:ubiquitin protein ligase activity"/>
    <property type="evidence" value="ECO:0007669"/>
    <property type="project" value="TreeGrafter"/>
</dbReference>
<dbReference type="PANTHER" id="PTHR24007:SF7">
    <property type="entry name" value="BRCA1-ASSOCIATED PROTEIN"/>
    <property type="match status" value="1"/>
</dbReference>
<name>A0AAN8J6N4_PATCE</name>
<dbReference type="InterPro" id="IPR011422">
    <property type="entry name" value="BRAP2/ETP1_RRM"/>
</dbReference>
<dbReference type="FunFam" id="3.30.40.10:FF:000159">
    <property type="entry name" value="BRCA1-associated protein-like"/>
    <property type="match status" value="1"/>
</dbReference>
<dbReference type="Pfam" id="PF13639">
    <property type="entry name" value="zf-RING_2"/>
    <property type="match status" value="1"/>
</dbReference>
<feature type="domain" description="UBP-type" evidence="8">
    <location>
        <begin position="334"/>
        <end position="426"/>
    </location>
</feature>
<dbReference type="InterPro" id="IPR047243">
    <property type="entry name" value="RING-H2_BRAP2"/>
</dbReference>
<feature type="region of interest" description="Disordered" evidence="6">
    <location>
        <begin position="99"/>
        <end position="131"/>
    </location>
</feature>
<dbReference type="CDD" id="cd16457">
    <property type="entry name" value="RING-H2_BRAP2"/>
    <property type="match status" value="1"/>
</dbReference>
<reference evidence="9 10" key="1">
    <citation type="submission" date="2024-01" db="EMBL/GenBank/DDBJ databases">
        <title>The genome of the rayed Mediterranean limpet Patella caerulea (Linnaeus, 1758).</title>
        <authorList>
            <person name="Anh-Thu Weber A."/>
            <person name="Halstead-Nussloch G."/>
        </authorList>
    </citation>
    <scope>NUCLEOTIDE SEQUENCE [LARGE SCALE GENOMIC DNA]</scope>
    <source>
        <strain evidence="9">AATW-2023a</strain>
        <tissue evidence="9">Whole specimen</tissue>
    </source>
</reference>
<evidence type="ECO:0008006" key="11">
    <source>
        <dbReference type="Google" id="ProtNLM"/>
    </source>
</evidence>
<dbReference type="PANTHER" id="PTHR24007">
    <property type="entry name" value="BRCA1-ASSOCIATED PROTEIN"/>
    <property type="match status" value="1"/>
</dbReference>
<dbReference type="SMART" id="SM00184">
    <property type="entry name" value="RING"/>
    <property type="match status" value="1"/>
</dbReference>
<dbReference type="Gene3D" id="3.30.40.10">
    <property type="entry name" value="Zinc/RING finger domain, C3HC4 (zinc finger)"/>
    <property type="match status" value="2"/>
</dbReference>
<feature type="domain" description="RING-type" evidence="7">
    <location>
        <begin position="297"/>
        <end position="337"/>
    </location>
</feature>
<evidence type="ECO:0000256" key="6">
    <source>
        <dbReference type="SAM" id="MobiDB-lite"/>
    </source>
</evidence>
<evidence type="ECO:0000256" key="2">
    <source>
        <dbReference type="ARBA" id="ARBA00022771"/>
    </source>
</evidence>
<dbReference type="InterPro" id="IPR001841">
    <property type="entry name" value="Znf_RING"/>
</dbReference>
<proteinExistence type="predicted"/>
<keyword evidence="2 4" id="KW-0863">Zinc-finger</keyword>
<gene>
    <name evidence="9" type="ORF">SNE40_018774</name>
</gene>
<dbReference type="EMBL" id="JAZGQO010000014">
    <property type="protein sequence ID" value="KAK6170364.1"/>
    <property type="molecule type" value="Genomic_DNA"/>
</dbReference>